<accession>A0A9P6NDK1</accession>
<feature type="domain" description="COG complex component COG2 C-terminal" evidence="12">
    <location>
        <begin position="500"/>
        <end position="613"/>
    </location>
</feature>
<dbReference type="InterPro" id="IPR009316">
    <property type="entry name" value="COG2"/>
</dbReference>
<evidence type="ECO:0000256" key="6">
    <source>
        <dbReference type="ARBA" id="ARBA00023034"/>
    </source>
</evidence>
<dbReference type="PANTHER" id="PTHR12961:SF0">
    <property type="entry name" value="CONSERVED OLIGOMERIC GOLGI COMPLEX SUBUNIT 2"/>
    <property type="match status" value="1"/>
</dbReference>
<comment type="caution">
    <text evidence="13">The sequence shown here is derived from an EMBL/GenBank/DDBJ whole genome shotgun (WGS) entry which is preliminary data.</text>
</comment>
<evidence type="ECO:0000256" key="10">
    <source>
        <dbReference type="SAM" id="MobiDB-lite"/>
    </source>
</evidence>
<sequence length="625" mass="69207">MQAPTNGPSSPTDRTPFLIPGDSTTNDTSVPFPILELPLGPPLCHETFRTEDFDPDQFLLSRRHTALDDLRVELRTYLSGLRAELVGLINEDYEDFIGLGMGLRGTVERAMGKMKAPVEEAKEEIETAKQQLEEERIGLEGLLNERRKVIDGKKLVRLMLDCGEAVTKVEEMLSIKPPSLDPSLSPTHKSSHAMHRNRSMHDRHELIDDLHGIESGTKRMERVVSEFNQMLYLVSKGSDLAYVTGLKQRISHITQNLHRELASLLKSTLLAPKSDPRKKECLMECLRAYESLGATREAEEVIKNELVLPGLTKLIHRNCLNSGAMSPVLPESPETIKFPQSALPPSSPSSSTSVVTSFIPIPLPNDPELVPLPLMYNKILAFIARELSVALEVADRQLAGSKAPQQNPLLDSNDDNKDPTAGPRTNPTYNLLLNAVISPILQSITNTLSPSGLFASGNPSVFHRNYTTTTLFLSQLEGLCASPRQVFTLRSHPDWLAFRNRWQLAVYAQIRTRETISRVEEGLQDGKAEANGCSDAGKPGYLLRATETIEGVVTTLWREDVFLADLTHRFWRLTLMTLSRYSTWLSTVTVGYISHASATASALAAPSNSPANSRSSTDYNRVSPV</sequence>
<evidence type="ECO:0000256" key="5">
    <source>
        <dbReference type="ARBA" id="ARBA00022927"/>
    </source>
</evidence>
<feature type="compositionally biased region" description="Polar residues" evidence="10">
    <location>
        <begin position="1"/>
        <end position="13"/>
    </location>
</feature>
<keyword evidence="7" id="KW-0472">Membrane</keyword>
<comment type="similarity">
    <text evidence="2">Belongs to the COG2 family.</text>
</comment>
<dbReference type="Pfam" id="PF12022">
    <property type="entry name" value="COG2_C"/>
    <property type="match status" value="1"/>
</dbReference>
<dbReference type="OrthoDB" id="332281at2759"/>
<feature type="region of interest" description="Disordered" evidence="10">
    <location>
        <begin position="604"/>
        <end position="625"/>
    </location>
</feature>
<keyword evidence="5" id="KW-0653">Protein transport</keyword>
<dbReference type="AlphaFoldDB" id="A0A9P6NDK1"/>
<dbReference type="PANTHER" id="PTHR12961">
    <property type="entry name" value="CONSERVED OLIGOMERIC GOLGI COMPLEX COMPONENT 2"/>
    <property type="match status" value="1"/>
</dbReference>
<evidence type="ECO:0000256" key="7">
    <source>
        <dbReference type="ARBA" id="ARBA00023136"/>
    </source>
</evidence>
<keyword evidence="14" id="KW-1185">Reference proteome</keyword>
<proteinExistence type="inferred from homology"/>
<keyword evidence="4" id="KW-0813">Transport</keyword>
<gene>
    <name evidence="13" type="ORF">CROQUDRAFT_724244</name>
</gene>
<dbReference type="GO" id="GO:0000139">
    <property type="term" value="C:Golgi membrane"/>
    <property type="evidence" value="ECO:0007669"/>
    <property type="project" value="UniProtKB-SubCell"/>
</dbReference>
<evidence type="ECO:0000256" key="8">
    <source>
        <dbReference type="ARBA" id="ARBA00031344"/>
    </source>
</evidence>
<dbReference type="Pfam" id="PF06148">
    <property type="entry name" value="COG2_N"/>
    <property type="match status" value="1"/>
</dbReference>
<evidence type="ECO:0000313" key="14">
    <source>
        <dbReference type="Proteomes" id="UP000886653"/>
    </source>
</evidence>
<evidence type="ECO:0000259" key="11">
    <source>
        <dbReference type="Pfam" id="PF06148"/>
    </source>
</evidence>
<feature type="compositionally biased region" description="Low complexity" evidence="10">
    <location>
        <begin position="604"/>
        <end position="617"/>
    </location>
</feature>
<evidence type="ECO:0000256" key="9">
    <source>
        <dbReference type="SAM" id="Coils"/>
    </source>
</evidence>
<reference evidence="13" key="1">
    <citation type="submission" date="2013-11" db="EMBL/GenBank/DDBJ databases">
        <title>Genome sequence of the fusiform rust pathogen reveals effectors for host alternation and coevolution with pine.</title>
        <authorList>
            <consortium name="DOE Joint Genome Institute"/>
            <person name="Smith K."/>
            <person name="Pendleton A."/>
            <person name="Kubisiak T."/>
            <person name="Anderson C."/>
            <person name="Salamov A."/>
            <person name="Aerts A."/>
            <person name="Riley R."/>
            <person name="Clum A."/>
            <person name="Lindquist E."/>
            <person name="Ence D."/>
            <person name="Campbell M."/>
            <person name="Kronenberg Z."/>
            <person name="Feau N."/>
            <person name="Dhillon B."/>
            <person name="Hamelin R."/>
            <person name="Burleigh J."/>
            <person name="Smith J."/>
            <person name="Yandell M."/>
            <person name="Nelson C."/>
            <person name="Grigoriev I."/>
            <person name="Davis J."/>
        </authorList>
    </citation>
    <scope>NUCLEOTIDE SEQUENCE</scope>
    <source>
        <strain evidence="13">G11</strain>
    </source>
</reference>
<feature type="domain" description="Conserved oligomeric Golgi complex subunit 2 N-terminal" evidence="11">
    <location>
        <begin position="45"/>
        <end position="108"/>
    </location>
</feature>
<dbReference type="GO" id="GO:0006891">
    <property type="term" value="P:intra-Golgi vesicle-mediated transport"/>
    <property type="evidence" value="ECO:0007669"/>
    <property type="project" value="TreeGrafter"/>
</dbReference>
<dbReference type="GO" id="GO:0015031">
    <property type="term" value="P:protein transport"/>
    <property type="evidence" value="ECO:0007669"/>
    <property type="project" value="UniProtKB-KW"/>
</dbReference>
<keyword evidence="9" id="KW-0175">Coiled coil</keyword>
<feature type="region of interest" description="Disordered" evidence="10">
    <location>
        <begin position="402"/>
        <end position="425"/>
    </location>
</feature>
<keyword evidence="6" id="KW-0333">Golgi apparatus</keyword>
<dbReference type="EMBL" id="MU167305">
    <property type="protein sequence ID" value="KAG0143983.1"/>
    <property type="molecule type" value="Genomic_DNA"/>
</dbReference>
<dbReference type="Proteomes" id="UP000886653">
    <property type="component" value="Unassembled WGS sequence"/>
</dbReference>
<dbReference type="GO" id="GO:0007030">
    <property type="term" value="P:Golgi organization"/>
    <property type="evidence" value="ECO:0007669"/>
    <property type="project" value="InterPro"/>
</dbReference>
<evidence type="ECO:0000259" key="12">
    <source>
        <dbReference type="Pfam" id="PF12022"/>
    </source>
</evidence>
<name>A0A9P6NDK1_9BASI</name>
<dbReference type="InterPro" id="IPR024603">
    <property type="entry name" value="COG_complex_COG2_C"/>
</dbReference>
<evidence type="ECO:0000256" key="3">
    <source>
        <dbReference type="ARBA" id="ARBA00020977"/>
    </source>
</evidence>
<evidence type="ECO:0000256" key="1">
    <source>
        <dbReference type="ARBA" id="ARBA00004395"/>
    </source>
</evidence>
<feature type="coiled-coil region" evidence="9">
    <location>
        <begin position="115"/>
        <end position="145"/>
    </location>
</feature>
<protein>
    <recommendedName>
        <fullName evidence="3">Conserved oligomeric Golgi complex subunit 2</fullName>
    </recommendedName>
    <alternativeName>
        <fullName evidence="8">Component of oligomeric Golgi complex 2</fullName>
    </alternativeName>
</protein>
<dbReference type="InterPro" id="IPR024602">
    <property type="entry name" value="COG_su2_N"/>
</dbReference>
<organism evidence="13 14">
    <name type="scientific">Cronartium quercuum f. sp. fusiforme G11</name>
    <dbReference type="NCBI Taxonomy" id="708437"/>
    <lineage>
        <taxon>Eukaryota</taxon>
        <taxon>Fungi</taxon>
        <taxon>Dikarya</taxon>
        <taxon>Basidiomycota</taxon>
        <taxon>Pucciniomycotina</taxon>
        <taxon>Pucciniomycetes</taxon>
        <taxon>Pucciniales</taxon>
        <taxon>Coleosporiaceae</taxon>
        <taxon>Cronartium</taxon>
    </lineage>
</organism>
<dbReference type="GO" id="GO:0017119">
    <property type="term" value="C:Golgi transport complex"/>
    <property type="evidence" value="ECO:0007669"/>
    <property type="project" value="TreeGrafter"/>
</dbReference>
<feature type="region of interest" description="Disordered" evidence="10">
    <location>
        <begin position="1"/>
        <end position="25"/>
    </location>
</feature>
<comment type="subcellular location">
    <subcellularLocation>
        <location evidence="1">Golgi apparatus membrane</location>
        <topology evidence="1">Peripheral membrane protein</topology>
    </subcellularLocation>
</comment>
<evidence type="ECO:0000256" key="4">
    <source>
        <dbReference type="ARBA" id="ARBA00022448"/>
    </source>
</evidence>
<evidence type="ECO:0000256" key="2">
    <source>
        <dbReference type="ARBA" id="ARBA00007603"/>
    </source>
</evidence>
<evidence type="ECO:0000313" key="13">
    <source>
        <dbReference type="EMBL" id="KAG0143983.1"/>
    </source>
</evidence>